<keyword evidence="7" id="KW-1185">Reference proteome</keyword>
<dbReference type="Pfam" id="PF00149">
    <property type="entry name" value="Metallophos"/>
    <property type="match status" value="1"/>
</dbReference>
<organism evidence="6 7">
    <name type="scientific">Pseudobowmanella zhangzhouensis</name>
    <dbReference type="NCBI Taxonomy" id="1537679"/>
    <lineage>
        <taxon>Bacteria</taxon>
        <taxon>Pseudomonadati</taxon>
        <taxon>Pseudomonadota</taxon>
        <taxon>Gammaproteobacteria</taxon>
        <taxon>Alteromonadales</taxon>
        <taxon>Alteromonadaceae</taxon>
    </lineage>
</organism>
<evidence type="ECO:0000259" key="5">
    <source>
        <dbReference type="Pfam" id="PF00149"/>
    </source>
</evidence>
<dbReference type="RefSeq" id="WP_131259719.1">
    <property type="nucleotide sequence ID" value="NZ_JBHSUS010000001.1"/>
</dbReference>
<dbReference type="PANTHER" id="PTHR42988">
    <property type="entry name" value="PHOSPHOHYDROLASE"/>
    <property type="match status" value="1"/>
</dbReference>
<dbReference type="InterPro" id="IPR029052">
    <property type="entry name" value="Metallo-depent_PP-like"/>
</dbReference>
<dbReference type="InterPro" id="IPR004843">
    <property type="entry name" value="Calcineurin-like_PHP"/>
</dbReference>
<evidence type="ECO:0000313" key="6">
    <source>
        <dbReference type="EMBL" id="MFC6440805.1"/>
    </source>
</evidence>
<evidence type="ECO:0000313" key="7">
    <source>
        <dbReference type="Proteomes" id="UP001596364"/>
    </source>
</evidence>
<name>A0ABW1XLG7_9ALTE</name>
<dbReference type="Gene3D" id="3.60.21.10">
    <property type="match status" value="1"/>
</dbReference>
<evidence type="ECO:0000256" key="3">
    <source>
        <dbReference type="ARBA" id="ARBA00023004"/>
    </source>
</evidence>
<feature type="domain" description="Calcineurin-like phosphoesterase" evidence="5">
    <location>
        <begin position="5"/>
        <end position="192"/>
    </location>
</feature>
<reference evidence="7" key="1">
    <citation type="journal article" date="2019" name="Int. J. Syst. Evol. Microbiol.">
        <title>The Global Catalogue of Microorganisms (GCM) 10K type strain sequencing project: providing services to taxonomists for standard genome sequencing and annotation.</title>
        <authorList>
            <consortium name="The Broad Institute Genomics Platform"/>
            <consortium name="The Broad Institute Genome Sequencing Center for Infectious Disease"/>
            <person name="Wu L."/>
            <person name="Ma J."/>
        </authorList>
    </citation>
    <scope>NUCLEOTIDE SEQUENCE [LARGE SCALE GENOMIC DNA]</scope>
    <source>
        <strain evidence="7">CGMCC 1.16031</strain>
    </source>
</reference>
<proteinExistence type="inferred from homology"/>
<accession>A0ABW1XLG7</accession>
<dbReference type="EMBL" id="JBHSUS010000001">
    <property type="protein sequence ID" value="MFC6440805.1"/>
    <property type="molecule type" value="Genomic_DNA"/>
</dbReference>
<keyword evidence="2" id="KW-0378">Hydrolase</keyword>
<keyword evidence="3" id="KW-0408">Iron</keyword>
<dbReference type="InterPro" id="IPR050884">
    <property type="entry name" value="CNP_phosphodiesterase-III"/>
</dbReference>
<sequence length="246" mass="27502">MSTFTLLQLSDCHLHADTNTIGYQDINPFQSLCAVFDTLRDVKPDAIVISGDISNDYSHQSYQHLLRLLDTFFPAVTYRVLPGNHDEQQQMRAVYPAENCWETPLQLGNWHIHCLDTQTEQVAGALGALQINSLTQRLAGAEQAFHLLAMHHPPMNMHSWMDEIGLENLTEVQAILTGYPQIRAAICGHVHTAREMQLADVVVMSCPSTCWQWAHTAEFGLANEAPGARLLTLYPDGQISSRVIRA</sequence>
<dbReference type="Proteomes" id="UP001596364">
    <property type="component" value="Unassembled WGS sequence"/>
</dbReference>
<comment type="similarity">
    <text evidence="4">Belongs to the cyclic nucleotide phosphodiesterase class-III family.</text>
</comment>
<gene>
    <name evidence="6" type="ORF">ACFP85_11685</name>
</gene>
<evidence type="ECO:0000256" key="2">
    <source>
        <dbReference type="ARBA" id="ARBA00022801"/>
    </source>
</evidence>
<evidence type="ECO:0000256" key="1">
    <source>
        <dbReference type="ARBA" id="ARBA00022723"/>
    </source>
</evidence>
<comment type="caution">
    <text evidence="6">The sequence shown here is derived from an EMBL/GenBank/DDBJ whole genome shotgun (WGS) entry which is preliminary data.</text>
</comment>
<protein>
    <submittedName>
        <fullName evidence="6">Metallophosphoesterase</fullName>
    </submittedName>
</protein>
<dbReference type="PANTHER" id="PTHR42988:SF2">
    <property type="entry name" value="CYCLIC NUCLEOTIDE PHOSPHODIESTERASE CBUA0032-RELATED"/>
    <property type="match status" value="1"/>
</dbReference>
<dbReference type="SUPFAM" id="SSF56300">
    <property type="entry name" value="Metallo-dependent phosphatases"/>
    <property type="match status" value="1"/>
</dbReference>
<evidence type="ECO:0000256" key="4">
    <source>
        <dbReference type="ARBA" id="ARBA00025742"/>
    </source>
</evidence>
<keyword evidence="1" id="KW-0479">Metal-binding</keyword>